<reference evidence="1" key="3">
    <citation type="submission" date="2015-04" db="UniProtKB">
        <authorList>
            <consortium name="EnsemblPlants"/>
        </authorList>
    </citation>
    <scope>IDENTIFICATION</scope>
</reference>
<dbReference type="Proteomes" id="UP000032180">
    <property type="component" value="Chromosome 2"/>
</dbReference>
<evidence type="ECO:0000313" key="1">
    <source>
        <dbReference type="EnsemblPlants" id="LPERR02G07170.1"/>
    </source>
</evidence>
<name>A0A0D9VDM8_9ORYZ</name>
<dbReference type="Gramene" id="LPERR02G07170.1">
    <property type="protein sequence ID" value="LPERR02G07170.1"/>
    <property type="gene ID" value="LPERR02G07170"/>
</dbReference>
<sequence length="166" mass="18281">MDPADIPAIPDRIRVAFQIITLLVAKEFEQTQKPGAKFALFTGKYFSMVLVQDIHGLIEIKCTCPFDCCNAIVLQRWQSQVKGSQSPKSSGPIYLILLISLMTKVIPPMVENKIVKSPLPGVYKLVRGTSMEDPSKGENGGALMKTHDAVVEKLKTLKQDILPDGL</sequence>
<dbReference type="EnsemblPlants" id="LPERR02G07170.1">
    <property type="protein sequence ID" value="LPERR02G07170.1"/>
    <property type="gene ID" value="LPERR02G07170"/>
</dbReference>
<dbReference type="AlphaFoldDB" id="A0A0D9VDM8"/>
<organism evidence="1 2">
    <name type="scientific">Leersia perrieri</name>
    <dbReference type="NCBI Taxonomy" id="77586"/>
    <lineage>
        <taxon>Eukaryota</taxon>
        <taxon>Viridiplantae</taxon>
        <taxon>Streptophyta</taxon>
        <taxon>Embryophyta</taxon>
        <taxon>Tracheophyta</taxon>
        <taxon>Spermatophyta</taxon>
        <taxon>Magnoliopsida</taxon>
        <taxon>Liliopsida</taxon>
        <taxon>Poales</taxon>
        <taxon>Poaceae</taxon>
        <taxon>BOP clade</taxon>
        <taxon>Oryzoideae</taxon>
        <taxon>Oryzeae</taxon>
        <taxon>Oryzinae</taxon>
        <taxon>Leersia</taxon>
    </lineage>
</organism>
<evidence type="ECO:0000313" key="2">
    <source>
        <dbReference type="Proteomes" id="UP000032180"/>
    </source>
</evidence>
<proteinExistence type="predicted"/>
<keyword evidence="2" id="KW-1185">Reference proteome</keyword>
<dbReference type="HOGENOM" id="CLU_1605122_0_0_1"/>
<protein>
    <submittedName>
        <fullName evidence="1">Uncharacterized protein</fullName>
    </submittedName>
</protein>
<accession>A0A0D9VDM8</accession>
<reference evidence="1 2" key="1">
    <citation type="submission" date="2012-08" db="EMBL/GenBank/DDBJ databases">
        <title>Oryza genome evolution.</title>
        <authorList>
            <person name="Wing R.A."/>
        </authorList>
    </citation>
    <scope>NUCLEOTIDE SEQUENCE</scope>
</reference>
<reference evidence="2" key="2">
    <citation type="submission" date="2013-12" db="EMBL/GenBank/DDBJ databases">
        <authorList>
            <person name="Yu Y."/>
            <person name="Lee S."/>
            <person name="de Baynast K."/>
            <person name="Wissotski M."/>
            <person name="Liu L."/>
            <person name="Talag J."/>
            <person name="Goicoechea J."/>
            <person name="Angelova A."/>
            <person name="Jetty R."/>
            <person name="Kudrna D."/>
            <person name="Golser W."/>
            <person name="Rivera L."/>
            <person name="Zhang J."/>
            <person name="Wing R."/>
        </authorList>
    </citation>
    <scope>NUCLEOTIDE SEQUENCE</scope>
</reference>